<dbReference type="AlphaFoldDB" id="A0A0K8MGH6"/>
<organism evidence="2 3">
    <name type="scientific">Caedimonas varicaedens</name>
    <dbReference type="NCBI Taxonomy" id="1629334"/>
    <lineage>
        <taxon>Bacteria</taxon>
        <taxon>Pseudomonadati</taxon>
        <taxon>Pseudomonadota</taxon>
        <taxon>Alphaproteobacteria</taxon>
        <taxon>Holosporales</taxon>
        <taxon>Caedimonadaceae</taxon>
        <taxon>Caedimonas</taxon>
    </lineage>
</organism>
<keyword evidence="3" id="KW-1185">Reference proteome</keyword>
<dbReference type="EMBL" id="BBVC01000108">
    <property type="protein sequence ID" value="GAO98964.1"/>
    <property type="molecule type" value="Genomic_DNA"/>
</dbReference>
<sequence length="130" mass="14650">MVSFPVQDNVVTESVRELPKESPREVPQEISDQRPEWIEGALPVTSGVEKQAPVEAKEAKPATISLQQFEENLAKVGKGIAVTPATKPKTSVDMMRERMEEQKRHQQVKGMEALARLKQMTDSLQDQRRV</sequence>
<evidence type="ECO:0000313" key="2">
    <source>
        <dbReference type="EMBL" id="GAO98964.1"/>
    </source>
</evidence>
<dbReference type="Proteomes" id="UP000036771">
    <property type="component" value="Unassembled WGS sequence"/>
</dbReference>
<comment type="caution">
    <text evidence="2">The sequence shown here is derived from an EMBL/GenBank/DDBJ whole genome shotgun (WGS) entry which is preliminary data.</text>
</comment>
<accession>A0A0K8MGH6</accession>
<feature type="compositionally biased region" description="Basic and acidic residues" evidence="1">
    <location>
        <begin position="14"/>
        <end position="31"/>
    </location>
</feature>
<protein>
    <submittedName>
        <fullName evidence="2">Uncharacterized protein</fullName>
    </submittedName>
</protein>
<dbReference type="STRING" id="1629334.Cva_01634"/>
<feature type="region of interest" description="Disordered" evidence="1">
    <location>
        <begin position="1"/>
        <end position="31"/>
    </location>
</feature>
<gene>
    <name evidence="2" type="ORF">Cva_01634</name>
</gene>
<name>A0A0K8MGH6_9PROT</name>
<evidence type="ECO:0000256" key="1">
    <source>
        <dbReference type="SAM" id="MobiDB-lite"/>
    </source>
</evidence>
<evidence type="ECO:0000313" key="3">
    <source>
        <dbReference type="Proteomes" id="UP000036771"/>
    </source>
</evidence>
<proteinExistence type="predicted"/>
<reference evidence="2 3" key="1">
    <citation type="submission" date="2015-03" db="EMBL/GenBank/DDBJ databases">
        <title>Caedibacter varicaedens, whole genome shotgun sequence.</title>
        <authorList>
            <person name="Suzuki H."/>
            <person name="Dapper A.L."/>
            <person name="Gibson A.K."/>
            <person name="Jackson C."/>
            <person name="Lee H."/>
            <person name="Pejaver V.R."/>
            <person name="Doak T."/>
            <person name="Lynch M."/>
        </authorList>
    </citation>
    <scope>NUCLEOTIDE SEQUENCE [LARGE SCALE GENOMIC DNA]</scope>
</reference>